<dbReference type="Proteomes" id="UP000242444">
    <property type="component" value="Unassembled WGS sequence"/>
</dbReference>
<evidence type="ECO:0000259" key="2">
    <source>
        <dbReference type="Pfam" id="PF09423"/>
    </source>
</evidence>
<feature type="domain" description="DUF7800" evidence="3">
    <location>
        <begin position="1"/>
        <end position="85"/>
    </location>
</feature>
<feature type="region of interest" description="Disordered" evidence="1">
    <location>
        <begin position="78"/>
        <end position="103"/>
    </location>
</feature>
<name>A0A263D5W2_9PSEU</name>
<protein>
    <submittedName>
        <fullName evidence="4">Phosphodiesterase</fullName>
    </submittedName>
</protein>
<dbReference type="Pfam" id="PF25077">
    <property type="entry name" value="DUF7800"/>
    <property type="match status" value="1"/>
</dbReference>
<feature type="domain" description="PhoD-like phosphatase metallophosphatase" evidence="2">
    <location>
        <begin position="139"/>
        <end position="239"/>
    </location>
</feature>
<dbReference type="PANTHER" id="PTHR37031">
    <property type="entry name" value="METALLOPHOSPHATASE BINDING DOMAIN PROTEIN"/>
    <property type="match status" value="1"/>
</dbReference>
<gene>
    <name evidence="4" type="ORF">CFN78_09980</name>
</gene>
<evidence type="ECO:0000259" key="3">
    <source>
        <dbReference type="Pfam" id="PF25077"/>
    </source>
</evidence>
<dbReference type="AlphaFoldDB" id="A0A263D5W2"/>
<evidence type="ECO:0000256" key="1">
    <source>
        <dbReference type="SAM" id="MobiDB-lite"/>
    </source>
</evidence>
<accession>A0A263D5W2</accession>
<dbReference type="OrthoDB" id="9795624at2"/>
<comment type="caution">
    <text evidence="4">The sequence shown here is derived from an EMBL/GenBank/DDBJ whole genome shotgun (WGS) entry which is preliminary data.</text>
</comment>
<proteinExistence type="predicted"/>
<dbReference type="PANTHER" id="PTHR37031:SF2">
    <property type="entry name" value="PHOD-LIKE PHOSPHATASE METALLOPHOSPHATASE DOMAIN-CONTAINING PROTEIN"/>
    <property type="match status" value="1"/>
</dbReference>
<dbReference type="EMBL" id="NKYE01000005">
    <property type="protein sequence ID" value="OZM73428.1"/>
    <property type="molecule type" value="Genomic_DNA"/>
</dbReference>
<dbReference type="InterPro" id="IPR029052">
    <property type="entry name" value="Metallo-depent_PP-like"/>
</dbReference>
<dbReference type="Pfam" id="PF09423">
    <property type="entry name" value="PhoD"/>
    <property type="match status" value="1"/>
</dbReference>
<dbReference type="InParanoid" id="A0A263D5W2"/>
<dbReference type="Gene3D" id="3.60.21.70">
    <property type="entry name" value="PhoD-like phosphatase"/>
    <property type="match status" value="1"/>
</dbReference>
<reference evidence="4 5" key="1">
    <citation type="submission" date="2017-07" db="EMBL/GenBank/DDBJ databases">
        <title>Amycolatopsis antarcticus sp. nov., isolated from the surface of an Antarcticus brown macroalga.</title>
        <authorList>
            <person name="Wang J."/>
            <person name="Leiva S."/>
            <person name="Huang J."/>
            <person name="Huang Y."/>
        </authorList>
    </citation>
    <scope>NUCLEOTIDE SEQUENCE [LARGE SCALE GENOMIC DNA]</scope>
    <source>
        <strain evidence="4 5">AU-G6</strain>
    </source>
</reference>
<dbReference type="InterPro" id="IPR018946">
    <property type="entry name" value="PhoD-like_MPP"/>
</dbReference>
<sequence length="547" mass="61774">MTELLLGPMLRHVDEDSATLWVETSAPCRVVVGAAAADTFEIEGHHYAVLVLTELRPGTSTSYEVRLDDRLVWPEPGSRLPPSRIRTLPAPGQNTDGNDADPDASTVDRRFRIVFGSCRKPRQAPELGSDALVAYARRMSTLAESEWPESLLLLGDQVYADETTTETREWISQRRSLEEGPGVEVANFAEYSHLYHEAWRDPLLRWLMSTVPTSMIFDDHDVRDDWNTSQAWRDDIQREPWWPERIRGGFMSYWIYQHLGNLGPEELAENELFQQVRKSGVDNAPALREFADRADAEADGAKATRWSYRRDFGRVRLLVIDTRAGRILADGHRMMVSEDEFGWIEDHARGDYDHLLIGSTIPWLMPNALSHVQSANERACMRTGRRGRWAEKLRQGADLEHWPAFRASFDRLTELIRRISCDDPAPSTVAVLSGDVHHAYVAEATYPEPTKAGVFQLTCSPVHNAVPWFMPWVFRAGWWRPLAAVAKVFAKRAGVEMLPVKWTNTSGPHFGNAVTTIEVTGRHAVATLERAKHGVLTALPGVPLSRE</sequence>
<dbReference type="CDD" id="cd07389">
    <property type="entry name" value="MPP_PhoD"/>
    <property type="match status" value="1"/>
</dbReference>
<keyword evidence="5" id="KW-1185">Reference proteome</keyword>
<dbReference type="SUPFAM" id="SSF56300">
    <property type="entry name" value="Metallo-dependent phosphatases"/>
    <property type="match status" value="1"/>
</dbReference>
<dbReference type="InterPro" id="IPR038607">
    <property type="entry name" value="PhoD-like_sf"/>
</dbReference>
<organism evidence="4 5">
    <name type="scientific">Amycolatopsis antarctica</name>
    <dbReference type="NCBI Taxonomy" id="1854586"/>
    <lineage>
        <taxon>Bacteria</taxon>
        <taxon>Bacillati</taxon>
        <taxon>Actinomycetota</taxon>
        <taxon>Actinomycetes</taxon>
        <taxon>Pseudonocardiales</taxon>
        <taxon>Pseudonocardiaceae</taxon>
        <taxon>Amycolatopsis</taxon>
    </lineage>
</organism>
<dbReference type="RefSeq" id="WP_094862683.1">
    <property type="nucleotide sequence ID" value="NZ_NKYE01000005.1"/>
</dbReference>
<dbReference type="InterPro" id="IPR056702">
    <property type="entry name" value="DUF7800"/>
</dbReference>
<evidence type="ECO:0000313" key="4">
    <source>
        <dbReference type="EMBL" id="OZM73428.1"/>
    </source>
</evidence>
<evidence type="ECO:0000313" key="5">
    <source>
        <dbReference type="Proteomes" id="UP000242444"/>
    </source>
</evidence>